<dbReference type="PANTHER" id="PTHR43779">
    <property type="entry name" value="DIOXYGENASE RV0097-RELATED"/>
    <property type="match status" value="1"/>
</dbReference>
<evidence type="ECO:0000256" key="5">
    <source>
        <dbReference type="ARBA" id="ARBA00023002"/>
    </source>
</evidence>
<dbReference type="GO" id="GO:0051213">
    <property type="term" value="F:dioxygenase activity"/>
    <property type="evidence" value="ECO:0007669"/>
    <property type="project" value="UniProtKB-KW"/>
</dbReference>
<evidence type="ECO:0000256" key="2">
    <source>
        <dbReference type="ARBA" id="ARBA00005896"/>
    </source>
</evidence>
<dbReference type="Gene3D" id="3.60.130.10">
    <property type="entry name" value="Clavaminate synthase-like"/>
    <property type="match status" value="1"/>
</dbReference>
<evidence type="ECO:0000256" key="3">
    <source>
        <dbReference type="ARBA" id="ARBA00022723"/>
    </source>
</evidence>
<comment type="cofactor">
    <cofactor evidence="1">
        <name>Fe(2+)</name>
        <dbReference type="ChEBI" id="CHEBI:29033"/>
    </cofactor>
</comment>
<evidence type="ECO:0000256" key="1">
    <source>
        <dbReference type="ARBA" id="ARBA00001954"/>
    </source>
</evidence>
<proteinExistence type="inferred from homology"/>
<dbReference type="GO" id="GO:0046872">
    <property type="term" value="F:metal ion binding"/>
    <property type="evidence" value="ECO:0007669"/>
    <property type="project" value="UniProtKB-KW"/>
</dbReference>
<keyword evidence="6" id="KW-0408">Iron</keyword>
<evidence type="ECO:0000256" key="4">
    <source>
        <dbReference type="ARBA" id="ARBA00022964"/>
    </source>
</evidence>
<evidence type="ECO:0000313" key="9">
    <source>
        <dbReference type="Proteomes" id="UP000305792"/>
    </source>
</evidence>
<sequence>MEITPQETGKFGAIVTGFDAATATAEELQRIKDAVYADRIVLLKDQALDTGGFVGLGRALGEVETYYEPMYHHPEHAEVFVSSNVPQDGQQVGVPKTGKFWHADYMFMPRPFGLTLIYPQQVPEKNRGTYFIDMSEAYERLPEHLKLAVKDTYCLHSPRKYFKIRPSDVYRPIGEIYEEIELKTPPAKHPTVFEHPVTGRPVLYASAGLTYAIEDADGNDLGDLLEQLFEATGQTDMTFPEDVVHLQTFERGDLLVWDNRALIHRALHTTTPEPAVSFRVTVHDDHPFYAQADA</sequence>
<dbReference type="InterPro" id="IPR042098">
    <property type="entry name" value="TauD-like_sf"/>
</dbReference>
<keyword evidence="4 8" id="KW-0223">Dioxygenase</keyword>
<dbReference type="OrthoDB" id="581608at2"/>
<keyword evidence="3" id="KW-0479">Metal-binding</keyword>
<protein>
    <submittedName>
        <fullName evidence="8">TauD/TfdA family dioxygenase</fullName>
    </submittedName>
</protein>
<evidence type="ECO:0000256" key="6">
    <source>
        <dbReference type="ARBA" id="ARBA00023004"/>
    </source>
</evidence>
<dbReference type="Proteomes" id="UP000305792">
    <property type="component" value="Unassembled WGS sequence"/>
</dbReference>
<reference evidence="8 9" key="1">
    <citation type="journal article" date="2018" name="Int. J. Syst. Evol. Microbiol.">
        <title>Glycomyces paridis sp. nov., isolated from the medicinal plant Paris polyphylla.</title>
        <authorList>
            <person name="Fang X.M."/>
            <person name="Bai J.L."/>
            <person name="Su J."/>
            <person name="Zhao L.L."/>
            <person name="Liu H.Y."/>
            <person name="Ma B.P."/>
            <person name="Zhang Y.Q."/>
            <person name="Yu L.Y."/>
        </authorList>
    </citation>
    <scope>NUCLEOTIDE SEQUENCE [LARGE SCALE GENOMIC DNA]</scope>
    <source>
        <strain evidence="8 9">CPCC 204357</strain>
    </source>
</reference>
<keyword evidence="5" id="KW-0560">Oxidoreductase</keyword>
<dbReference type="InterPro" id="IPR051178">
    <property type="entry name" value="TfdA_dioxygenase"/>
</dbReference>
<dbReference type="PANTHER" id="PTHR43779:SF3">
    <property type="entry name" value="(3R)-3-[(CARBOXYMETHYL)AMINO]FATTY ACID OXYGENASE_DECARBOXYLASE"/>
    <property type="match status" value="1"/>
</dbReference>
<organism evidence="8 9">
    <name type="scientific">Glycomyces paridis</name>
    <dbReference type="NCBI Taxonomy" id="2126555"/>
    <lineage>
        <taxon>Bacteria</taxon>
        <taxon>Bacillati</taxon>
        <taxon>Actinomycetota</taxon>
        <taxon>Actinomycetes</taxon>
        <taxon>Glycomycetales</taxon>
        <taxon>Glycomycetaceae</taxon>
        <taxon>Glycomyces</taxon>
    </lineage>
</organism>
<dbReference type="Pfam" id="PF02668">
    <property type="entry name" value="TauD"/>
    <property type="match status" value="1"/>
</dbReference>
<evidence type="ECO:0000259" key="7">
    <source>
        <dbReference type="Pfam" id="PF02668"/>
    </source>
</evidence>
<evidence type="ECO:0000313" key="8">
    <source>
        <dbReference type="EMBL" id="THV29133.1"/>
    </source>
</evidence>
<dbReference type="AlphaFoldDB" id="A0A4S8PFC4"/>
<gene>
    <name evidence="8" type="ORF">E9998_10365</name>
</gene>
<comment type="similarity">
    <text evidence="2">Belongs to the TfdA dioxygenase family.</text>
</comment>
<comment type="caution">
    <text evidence="8">The sequence shown here is derived from an EMBL/GenBank/DDBJ whole genome shotgun (WGS) entry which is preliminary data.</text>
</comment>
<accession>A0A4S8PFC4</accession>
<dbReference type="InterPro" id="IPR003819">
    <property type="entry name" value="TauD/TfdA-like"/>
</dbReference>
<feature type="domain" description="TauD/TfdA-like" evidence="7">
    <location>
        <begin position="8"/>
        <end position="272"/>
    </location>
</feature>
<keyword evidence="9" id="KW-1185">Reference proteome</keyword>
<dbReference type="SUPFAM" id="SSF51197">
    <property type="entry name" value="Clavaminate synthase-like"/>
    <property type="match status" value="1"/>
</dbReference>
<dbReference type="EMBL" id="STGX01000006">
    <property type="protein sequence ID" value="THV29133.1"/>
    <property type="molecule type" value="Genomic_DNA"/>
</dbReference>
<dbReference type="RefSeq" id="WP_136529626.1">
    <property type="nucleotide sequence ID" value="NZ_STGX01000006.1"/>
</dbReference>
<name>A0A4S8PFC4_9ACTN</name>